<evidence type="ECO:0000256" key="3">
    <source>
        <dbReference type="SAM" id="Coils"/>
    </source>
</evidence>
<dbReference type="Proteomes" id="UP000234335">
    <property type="component" value="Unassembled WGS sequence"/>
</dbReference>
<comment type="similarity">
    <text evidence="1">Belongs to the MobA/MobL family.</text>
</comment>
<keyword evidence="3" id="KW-0175">Coiled coil</keyword>
<feature type="domain" description="MobA/MobL protein" evidence="4">
    <location>
        <begin position="18"/>
        <end position="245"/>
    </location>
</feature>
<evidence type="ECO:0000313" key="5">
    <source>
        <dbReference type="EMBL" id="PKZ14740.1"/>
    </source>
</evidence>
<dbReference type="AlphaFoldDB" id="A0A2I1M3P6"/>
<evidence type="ECO:0000256" key="2">
    <source>
        <dbReference type="ARBA" id="ARBA00022971"/>
    </source>
</evidence>
<keyword evidence="2" id="KW-0184">Conjugation</keyword>
<dbReference type="NCBIfam" id="NF041496">
    <property type="entry name" value="MobQ"/>
    <property type="match status" value="1"/>
</dbReference>
<protein>
    <submittedName>
        <fullName evidence="5">MobA/MobL protein</fullName>
    </submittedName>
</protein>
<dbReference type="EMBL" id="PKGS01000011">
    <property type="protein sequence ID" value="PKZ14740.1"/>
    <property type="molecule type" value="Genomic_DNA"/>
</dbReference>
<keyword evidence="6" id="KW-1185">Reference proteome</keyword>
<name>A0A2I1M3P6_9FIRM</name>
<accession>A0A2I1M3P6</accession>
<proteinExistence type="inferred from homology"/>
<dbReference type="Pfam" id="PF03389">
    <property type="entry name" value="MobA_MobL"/>
    <property type="match status" value="1"/>
</dbReference>
<evidence type="ECO:0000313" key="6">
    <source>
        <dbReference type="Proteomes" id="UP000234335"/>
    </source>
</evidence>
<sequence>MADSFHFSVNIISRGKGKSAVASAAYISGEKIKNEWDGVTHDYTKKQGVISKEIYLPDHAPKEYKDRKTLWNSVELFEKNSNAQLARNFIISLPKELSIEENKKMIEEYIQTNFVKEGMIVDLAIHDESREGNQNIHAHIMTIVRPINEDGTWGQKSKKEYILDQKGEKILNKNGKPKTRKVELTSWNDKGNVEKWRENFSNLCNEYLSKNKIEKKVDHRSFKRQGIKQIPTIHLGASASAMERKGIRTEKGDINREIKKQNELLKNIGDEIKKITSWLAGFKDKLKESYRDYKDQSKKQIENESGLFNLYEYLSFYQEMQEDNRAGLSFYGKRNKAIYDLKRYASGINYLRENKIKTISDLQGHINTLRSKNSEIYKTIKENSQKIEDFNKCLAYAKTVRKTKATYQEYESKKIFKESFYKNNQKEIDQHIRARNLIEKISGKKNLREEEWLGEIKNLEDEISKLNTESEKIRERCKEINHIKYAVEVVNREYGIDLSIEIDKAIKRGEKESIIEKIKEYKQDSDKFNKKRQMTKDYYKNQER</sequence>
<organism evidence="5 6">
    <name type="scientific">Anaerococcus octavius</name>
    <dbReference type="NCBI Taxonomy" id="54007"/>
    <lineage>
        <taxon>Bacteria</taxon>
        <taxon>Bacillati</taxon>
        <taxon>Bacillota</taxon>
        <taxon>Tissierellia</taxon>
        <taxon>Tissierellales</taxon>
        <taxon>Peptoniphilaceae</taxon>
        <taxon>Anaerococcus</taxon>
    </lineage>
</organism>
<comment type="caution">
    <text evidence="5">The sequence shown here is derived from an EMBL/GenBank/DDBJ whole genome shotgun (WGS) entry which is preliminary data.</text>
</comment>
<dbReference type="Gene3D" id="3.30.930.30">
    <property type="match status" value="1"/>
</dbReference>
<evidence type="ECO:0000256" key="1">
    <source>
        <dbReference type="ARBA" id="ARBA00010873"/>
    </source>
</evidence>
<gene>
    <name evidence="5" type="ORF">CYJ34_09150</name>
</gene>
<dbReference type="InterPro" id="IPR005053">
    <property type="entry name" value="MobA_MobL"/>
</dbReference>
<reference evidence="5 6" key="1">
    <citation type="submission" date="2017-12" db="EMBL/GenBank/DDBJ databases">
        <title>Phylogenetic diversity of female urinary microbiome.</title>
        <authorList>
            <person name="Thomas-White K."/>
            <person name="Wolfe A.J."/>
        </authorList>
    </citation>
    <scope>NUCLEOTIDE SEQUENCE [LARGE SCALE GENOMIC DNA]</scope>
    <source>
        <strain evidence="5 6">UMB0119</strain>
    </source>
</reference>
<dbReference type="RefSeq" id="WP_101540984.1">
    <property type="nucleotide sequence ID" value="NZ_PKGS01000011.1"/>
</dbReference>
<feature type="coiled-coil region" evidence="3">
    <location>
        <begin position="449"/>
        <end position="476"/>
    </location>
</feature>
<evidence type="ECO:0000259" key="4">
    <source>
        <dbReference type="Pfam" id="PF03389"/>
    </source>
</evidence>